<dbReference type="GO" id="GO:0006412">
    <property type="term" value="P:translation"/>
    <property type="evidence" value="ECO:0007669"/>
    <property type="project" value="UniProtKB-UniRule"/>
</dbReference>
<dbReference type="InterPro" id="IPR023574">
    <property type="entry name" value="Ribosomal_uL4_dom_sf"/>
</dbReference>
<sequence length="210" mass="23990">MKINVYNREGKIVKEISIEDKILNNPFLSLIHQEVVSYLSNQRLGTASTKTRSEVSGGGKRPWRQKGTGRARASSIRSPLWRGGGVIFGPKPRDYHYSLPKKMKKIARRSAFAAKIKEGSVLVVDQIKVEKPKTKEIVNLLKNLKAEGKILFLLEHLNKSLERSLKNIKDITFLPWKDLNTYQLINSDHIIISEKEFALLWKNMILSGIR</sequence>
<organism evidence="7 8">
    <name type="scientific">bacterium (Candidatus Ratteibacteria) CG01_land_8_20_14_3_00_40_19</name>
    <dbReference type="NCBI Taxonomy" id="2014290"/>
    <lineage>
        <taxon>Bacteria</taxon>
        <taxon>Candidatus Ratteibacteria</taxon>
    </lineage>
</organism>
<evidence type="ECO:0000256" key="4">
    <source>
        <dbReference type="ARBA" id="ARBA00035244"/>
    </source>
</evidence>
<keyword evidence="5" id="KW-0694">RNA-binding</keyword>
<feature type="region of interest" description="Disordered" evidence="6">
    <location>
        <begin position="47"/>
        <end position="69"/>
    </location>
</feature>
<proteinExistence type="inferred from homology"/>
<gene>
    <name evidence="5" type="primary">rplD</name>
    <name evidence="7" type="ORF">COS11_02675</name>
</gene>
<dbReference type="SUPFAM" id="SSF52166">
    <property type="entry name" value="Ribosomal protein L4"/>
    <property type="match status" value="1"/>
</dbReference>
<keyword evidence="3 5" id="KW-0687">Ribonucleoprotein</keyword>
<evidence type="ECO:0000256" key="1">
    <source>
        <dbReference type="ARBA" id="ARBA00010528"/>
    </source>
</evidence>
<dbReference type="Pfam" id="PF00573">
    <property type="entry name" value="Ribosomal_L4"/>
    <property type="match status" value="1"/>
</dbReference>
<dbReference type="NCBIfam" id="TIGR03953">
    <property type="entry name" value="rplD_bact"/>
    <property type="match status" value="1"/>
</dbReference>
<keyword evidence="5" id="KW-0699">rRNA-binding</keyword>
<dbReference type="PANTHER" id="PTHR10746:SF6">
    <property type="entry name" value="LARGE RIBOSOMAL SUBUNIT PROTEIN UL4M"/>
    <property type="match status" value="1"/>
</dbReference>
<dbReference type="GO" id="GO:0019843">
    <property type="term" value="F:rRNA binding"/>
    <property type="evidence" value="ECO:0007669"/>
    <property type="project" value="UniProtKB-UniRule"/>
</dbReference>
<comment type="function">
    <text evidence="5">Forms part of the polypeptide exit tunnel.</text>
</comment>
<dbReference type="PANTHER" id="PTHR10746">
    <property type="entry name" value="50S RIBOSOMAL PROTEIN L4"/>
    <property type="match status" value="1"/>
</dbReference>
<comment type="subunit">
    <text evidence="5">Part of the 50S ribosomal subunit.</text>
</comment>
<dbReference type="InterPro" id="IPR002136">
    <property type="entry name" value="Ribosomal_uL4"/>
</dbReference>
<evidence type="ECO:0000313" key="8">
    <source>
        <dbReference type="Proteomes" id="UP000228886"/>
    </source>
</evidence>
<protein>
    <recommendedName>
        <fullName evidence="4 5">Large ribosomal subunit protein uL4</fullName>
    </recommendedName>
</protein>
<evidence type="ECO:0000256" key="2">
    <source>
        <dbReference type="ARBA" id="ARBA00022980"/>
    </source>
</evidence>
<dbReference type="Proteomes" id="UP000228886">
    <property type="component" value="Unassembled WGS sequence"/>
</dbReference>
<dbReference type="InterPro" id="IPR013005">
    <property type="entry name" value="Ribosomal_uL4-like"/>
</dbReference>
<name>A0A2M7E9H7_9BACT</name>
<evidence type="ECO:0000256" key="5">
    <source>
        <dbReference type="HAMAP-Rule" id="MF_01328"/>
    </source>
</evidence>
<dbReference type="AlphaFoldDB" id="A0A2M7E9H7"/>
<evidence type="ECO:0000256" key="3">
    <source>
        <dbReference type="ARBA" id="ARBA00023274"/>
    </source>
</evidence>
<accession>A0A2M7E9H7</accession>
<dbReference type="GO" id="GO:0005840">
    <property type="term" value="C:ribosome"/>
    <property type="evidence" value="ECO:0007669"/>
    <property type="project" value="UniProtKB-KW"/>
</dbReference>
<comment type="caution">
    <text evidence="7">The sequence shown here is derived from an EMBL/GenBank/DDBJ whole genome shotgun (WGS) entry which is preliminary data.</text>
</comment>
<reference evidence="8" key="1">
    <citation type="submission" date="2017-09" db="EMBL/GenBank/DDBJ databases">
        <title>Depth-based differentiation of microbial function through sediment-hosted aquifers and enrichment of novel symbionts in the deep terrestrial subsurface.</title>
        <authorList>
            <person name="Probst A.J."/>
            <person name="Ladd B."/>
            <person name="Jarett J.K."/>
            <person name="Geller-Mcgrath D.E."/>
            <person name="Sieber C.M.K."/>
            <person name="Emerson J.B."/>
            <person name="Anantharaman K."/>
            <person name="Thomas B.C."/>
            <person name="Malmstrom R."/>
            <person name="Stieglmeier M."/>
            <person name="Klingl A."/>
            <person name="Woyke T."/>
            <person name="Ryan C.M."/>
            <person name="Banfield J.F."/>
        </authorList>
    </citation>
    <scope>NUCLEOTIDE SEQUENCE [LARGE SCALE GENOMIC DNA]</scope>
</reference>
<dbReference type="GO" id="GO:0003735">
    <property type="term" value="F:structural constituent of ribosome"/>
    <property type="evidence" value="ECO:0007669"/>
    <property type="project" value="InterPro"/>
</dbReference>
<evidence type="ECO:0000313" key="7">
    <source>
        <dbReference type="EMBL" id="PIV64345.1"/>
    </source>
</evidence>
<dbReference type="EMBL" id="PETL01000134">
    <property type="protein sequence ID" value="PIV64345.1"/>
    <property type="molecule type" value="Genomic_DNA"/>
</dbReference>
<keyword evidence="2 5" id="KW-0689">Ribosomal protein</keyword>
<comment type="function">
    <text evidence="5">One of the primary rRNA binding proteins, this protein initially binds near the 5'-end of the 23S rRNA. It is important during the early stages of 50S assembly. It makes multiple contacts with different domains of the 23S rRNA in the assembled 50S subunit and ribosome.</text>
</comment>
<dbReference type="GO" id="GO:1990904">
    <property type="term" value="C:ribonucleoprotein complex"/>
    <property type="evidence" value="ECO:0007669"/>
    <property type="project" value="UniProtKB-KW"/>
</dbReference>
<dbReference type="Gene3D" id="3.40.1370.10">
    <property type="match status" value="1"/>
</dbReference>
<comment type="similarity">
    <text evidence="1 5">Belongs to the universal ribosomal protein uL4 family.</text>
</comment>
<evidence type="ECO:0000256" key="6">
    <source>
        <dbReference type="SAM" id="MobiDB-lite"/>
    </source>
</evidence>
<dbReference type="HAMAP" id="MF_01328_B">
    <property type="entry name" value="Ribosomal_uL4_B"/>
    <property type="match status" value="1"/>
</dbReference>